<comment type="caution">
    <text evidence="2">The sequence shown here is derived from an EMBL/GenBank/DDBJ whole genome shotgun (WGS) entry which is preliminary data.</text>
</comment>
<evidence type="ECO:0000313" key="3">
    <source>
        <dbReference type="Proteomes" id="UP000528460"/>
    </source>
</evidence>
<feature type="chain" id="PRO_5030644984" description="Peptidase M61 catalytic domain-containing protein" evidence="1">
    <location>
        <begin position="22"/>
        <end position="473"/>
    </location>
</feature>
<dbReference type="Proteomes" id="UP000528460">
    <property type="component" value="Unassembled WGS sequence"/>
</dbReference>
<organism evidence="2 3">
    <name type="scientific">Corallococcus exercitus</name>
    <dbReference type="NCBI Taxonomy" id="2316736"/>
    <lineage>
        <taxon>Bacteria</taxon>
        <taxon>Pseudomonadati</taxon>
        <taxon>Myxococcota</taxon>
        <taxon>Myxococcia</taxon>
        <taxon>Myxococcales</taxon>
        <taxon>Cystobacterineae</taxon>
        <taxon>Myxococcaceae</taxon>
        <taxon>Corallococcus</taxon>
    </lineage>
</organism>
<feature type="signal peptide" evidence="1">
    <location>
        <begin position="1"/>
        <end position="21"/>
    </location>
</feature>
<dbReference type="EMBL" id="JABFJW010000108">
    <property type="protein sequence ID" value="NOK10516.1"/>
    <property type="molecule type" value="Genomic_DNA"/>
</dbReference>
<evidence type="ECO:0000256" key="1">
    <source>
        <dbReference type="SAM" id="SignalP"/>
    </source>
</evidence>
<reference evidence="2 3" key="1">
    <citation type="submission" date="2020-05" db="EMBL/GenBank/DDBJ databases">
        <authorList>
            <person name="Whitworth D."/>
        </authorList>
    </citation>
    <scope>NUCLEOTIDE SEQUENCE [LARGE SCALE GENOMIC DNA]</scope>
    <source>
        <strain evidence="2 3">CA046A</strain>
    </source>
</reference>
<protein>
    <recommendedName>
        <fullName evidence="4">Peptidase M61 catalytic domain-containing protein</fullName>
    </recommendedName>
</protein>
<keyword evidence="1" id="KW-0732">Signal</keyword>
<dbReference type="InterPro" id="IPR027268">
    <property type="entry name" value="Peptidase_M4/M1_CTD_sf"/>
</dbReference>
<accession>A0A7Y4JSR6</accession>
<name>A0A7Y4JSR6_9BACT</name>
<evidence type="ECO:0008006" key="4">
    <source>
        <dbReference type="Google" id="ProtNLM"/>
    </source>
</evidence>
<sequence length="473" mass="51531">MKTRVARAWLLCLALTLSACASVPLTPPWEDAAPLRYNIAYTHDPTPRLNVEVFLPLSAPRLFLFRQPGRLGSVVATLSDSTRVELFPRNGQVEVPEGARVLRYHYPLAASPRQGGRHLFGGMGEGDAWHVAGKAYLLTPSRVPPGLRVDLTVSGTEPLLPWKPDASGVYHLRGEDLIDAGFHAFGGRRCEAHVGASVLEVALLGRFTHLSDAELCAWLEQAGREVVTVRKRFPYPRVTVRILPVPGEDTPGVFGMVQWSSPPSISILVGQDATAASFARDWVAIHEMLHLTHPTLMPRVAWLTEGLATYYTELARARSGRQTAQQAWQELTKGFARGQAAAGSRTMKEVVAQEHDFQGLYWSGAFFALHLDVELRRVTHGRARLEDVLELLATRGPTSSLESFGAAVDTVAGQPLFDALLARHLPVPAFSELGALLETLGVRIDPGGVKLHAAPDSRLREAMDGGRTPDDAG</sequence>
<dbReference type="Gene3D" id="1.10.390.10">
    <property type="entry name" value="Neutral Protease Domain 2"/>
    <property type="match status" value="1"/>
</dbReference>
<dbReference type="AlphaFoldDB" id="A0A7Y4JSR6"/>
<evidence type="ECO:0000313" key="2">
    <source>
        <dbReference type="EMBL" id="NOK10516.1"/>
    </source>
</evidence>
<gene>
    <name evidence="2" type="ORF">HNS30_15885</name>
</gene>
<dbReference type="PROSITE" id="PS51257">
    <property type="entry name" value="PROKAR_LIPOPROTEIN"/>
    <property type="match status" value="1"/>
</dbReference>
<proteinExistence type="predicted"/>